<feature type="region of interest" description="Disordered" evidence="1">
    <location>
        <begin position="360"/>
        <end position="389"/>
    </location>
</feature>
<protein>
    <submittedName>
        <fullName evidence="2">Uncharacterized protein</fullName>
    </submittedName>
</protein>
<feature type="compositionally biased region" description="Basic and acidic residues" evidence="1">
    <location>
        <begin position="361"/>
        <end position="373"/>
    </location>
</feature>
<sequence>MEVLFHNLVLDGIIQSTRLSTGGWSSEWPAWTKNWLKMDWTGDTSPPSDISHGRGTIIDLSDLKETLAEAVPTSEVAMTMNPFPISPPESVDIVMPDACDIPAVLESTRFPMTPQDSPIRGFRPQGMFPDRLPSGSTTSFNQTFFQGYTPSVTSVTSFNPTLASHHGNQEDPTPVHYTAFNQTLAPNLAQLHSTPTSCTSFNQVFLPREANMTPPTSPSSGQPSFGFGFPPANKESAHQVHQSMPSIATASFQQHRGIVSGPSHARSQLGTCWPQSTQHQAQRQVRLVGPSADVIAPAQTPVAAPSATSFNQTAIWDTQYETSSHAPSVAIDNIMDGASSYAPTAITQIRKQIPALSQIPEDERPQTRHESAAKAHRAMPMPSPERVLPASSGQTVLASRVELWCQNVNSPMVDLDKVKIAMLSQISLSKKLKIRIKTAQASTIRENIQGALMSIHEMRRSRATSMPTMARKKIGLVLVKPSSETTDYLCVKLEEMRRDIAKHGESILKEVMEVGKCTFRSDGCSTVDSIMRL</sequence>
<evidence type="ECO:0000256" key="1">
    <source>
        <dbReference type="SAM" id="MobiDB-lite"/>
    </source>
</evidence>
<reference evidence="2 3" key="1">
    <citation type="submission" date="2017-06" db="EMBL/GenBank/DDBJ databases">
        <title>Comparative genomic analysis of Ambrosia Fusariam Clade fungi.</title>
        <authorList>
            <person name="Stajich J.E."/>
            <person name="Carrillo J."/>
            <person name="Kijimoto T."/>
            <person name="Eskalen A."/>
            <person name="O'Donnell K."/>
            <person name="Kasson M."/>
        </authorList>
    </citation>
    <scope>NUCLEOTIDE SEQUENCE [LARGE SCALE GENOMIC DNA]</scope>
    <source>
        <strain evidence="2">UCR3666</strain>
    </source>
</reference>
<dbReference type="AlphaFoldDB" id="A0A3M2SS02"/>
<proteinExistence type="predicted"/>
<feature type="compositionally biased region" description="Low complexity" evidence="1">
    <location>
        <begin position="218"/>
        <end position="231"/>
    </location>
</feature>
<gene>
    <name evidence="2" type="ORF">CDV36_000136</name>
</gene>
<evidence type="ECO:0000313" key="2">
    <source>
        <dbReference type="EMBL" id="RMJ20318.1"/>
    </source>
</evidence>
<keyword evidence="3" id="KW-1185">Reference proteome</keyword>
<dbReference type="EMBL" id="NKUJ01000001">
    <property type="protein sequence ID" value="RMJ20318.1"/>
    <property type="molecule type" value="Genomic_DNA"/>
</dbReference>
<feature type="region of interest" description="Disordered" evidence="1">
    <location>
        <begin position="212"/>
        <end position="236"/>
    </location>
</feature>
<name>A0A3M2SS02_9HYPO</name>
<organism evidence="2 3">
    <name type="scientific">Fusarium kuroshium</name>
    <dbReference type="NCBI Taxonomy" id="2010991"/>
    <lineage>
        <taxon>Eukaryota</taxon>
        <taxon>Fungi</taxon>
        <taxon>Dikarya</taxon>
        <taxon>Ascomycota</taxon>
        <taxon>Pezizomycotina</taxon>
        <taxon>Sordariomycetes</taxon>
        <taxon>Hypocreomycetidae</taxon>
        <taxon>Hypocreales</taxon>
        <taxon>Nectriaceae</taxon>
        <taxon>Fusarium</taxon>
        <taxon>Fusarium solani species complex</taxon>
    </lineage>
</organism>
<dbReference type="Proteomes" id="UP000277212">
    <property type="component" value="Unassembled WGS sequence"/>
</dbReference>
<evidence type="ECO:0000313" key="3">
    <source>
        <dbReference type="Proteomes" id="UP000277212"/>
    </source>
</evidence>
<accession>A0A3M2SS02</accession>
<dbReference type="OrthoDB" id="10352801at2759"/>
<comment type="caution">
    <text evidence="2">The sequence shown here is derived from an EMBL/GenBank/DDBJ whole genome shotgun (WGS) entry which is preliminary data.</text>
</comment>